<reference evidence="1" key="1">
    <citation type="submission" date="2013-12" db="EMBL/GenBank/DDBJ databases">
        <title>A Varibaculum cambriense genome reconstructed from a premature infant gut community with otherwise low bacterial novelty that shifts toward anaerobic metabolism during the third week of life.</title>
        <authorList>
            <person name="Brown C.T."/>
            <person name="Sharon I."/>
            <person name="Thomas B.C."/>
            <person name="Castelle C.J."/>
            <person name="Morowitz M.J."/>
            <person name="Banfield J.F."/>
        </authorList>
    </citation>
    <scope>NUCLEOTIDE SEQUENCE</scope>
</reference>
<dbReference type="SUPFAM" id="SSF53822">
    <property type="entry name" value="Periplasmic binding protein-like I"/>
    <property type="match status" value="1"/>
</dbReference>
<dbReference type="EMBL" id="AZMM01005074">
    <property type="protein sequence ID" value="ETJ40997.1"/>
    <property type="molecule type" value="Genomic_DNA"/>
</dbReference>
<comment type="caution">
    <text evidence="1">The sequence shown here is derived from an EMBL/GenBank/DDBJ whole genome shotgun (WGS) entry which is preliminary data.</text>
</comment>
<organism evidence="1">
    <name type="scientific">human gut metagenome</name>
    <dbReference type="NCBI Taxonomy" id="408170"/>
    <lineage>
        <taxon>unclassified sequences</taxon>
        <taxon>metagenomes</taxon>
        <taxon>organismal metagenomes</taxon>
    </lineage>
</organism>
<sequence length="95" mass="10442">HDISNPFFTEAARGIEDRLRQDGRVPMVGSTDSDPDRERELMSMLAGLDVCGVIVTPSAFTLDNLAVLACCITIWLKAAFRYLSTAAARSTAKWH</sequence>
<name>W1YES9_9ZZZZ</name>
<proteinExistence type="predicted"/>
<protein>
    <submittedName>
        <fullName evidence="1">Putative transcriptional regulator</fullName>
    </submittedName>
</protein>
<dbReference type="AlphaFoldDB" id="W1YES9"/>
<dbReference type="Gene3D" id="3.40.50.2300">
    <property type="match status" value="1"/>
</dbReference>
<dbReference type="InterPro" id="IPR028082">
    <property type="entry name" value="Peripla_BP_I"/>
</dbReference>
<gene>
    <name evidence="1" type="ORF">Q604_UNBC05074G0001</name>
</gene>
<feature type="non-terminal residue" evidence="1">
    <location>
        <position position="1"/>
    </location>
</feature>
<accession>W1YES9</accession>
<evidence type="ECO:0000313" key="1">
    <source>
        <dbReference type="EMBL" id="ETJ40997.1"/>
    </source>
</evidence>